<evidence type="ECO:0000256" key="3">
    <source>
        <dbReference type="ARBA" id="ARBA00007103"/>
    </source>
</evidence>
<dbReference type="OrthoDB" id="10259545at2759"/>
<protein>
    <recommendedName>
        <fullName evidence="12">Cysteine synthase 2</fullName>
        <ecNumber evidence="4">2.5.1.47</ecNumber>
    </recommendedName>
    <alternativeName>
        <fullName evidence="14">Cysteine synthase-like protein</fullName>
    </alternativeName>
    <alternativeName>
        <fullName evidence="13">O-acetylserine (thiol)-lyase 2</fullName>
    </alternativeName>
    <alternativeName>
        <fullName evidence="15">O-acetylserine sulfhydrylase 2</fullName>
    </alternativeName>
</protein>
<evidence type="ECO:0000313" key="18">
    <source>
        <dbReference type="Proteomes" id="UP000192596"/>
    </source>
</evidence>
<dbReference type="GO" id="GO:0005741">
    <property type="term" value="C:mitochondrial outer membrane"/>
    <property type="evidence" value="ECO:0007669"/>
    <property type="project" value="UniProtKB-SubCell"/>
</dbReference>
<evidence type="ECO:0000256" key="5">
    <source>
        <dbReference type="ARBA" id="ARBA00022679"/>
    </source>
</evidence>
<name>A0A1V8SF40_9PEZI</name>
<evidence type="ECO:0000256" key="11">
    <source>
        <dbReference type="ARBA" id="ARBA00047931"/>
    </source>
</evidence>
<evidence type="ECO:0000259" key="16">
    <source>
        <dbReference type="Pfam" id="PF00291"/>
    </source>
</evidence>
<keyword evidence="5" id="KW-0808">Transferase</keyword>
<organism evidence="17 18">
    <name type="scientific">Cryoendolithus antarcticus</name>
    <dbReference type="NCBI Taxonomy" id="1507870"/>
    <lineage>
        <taxon>Eukaryota</taxon>
        <taxon>Fungi</taxon>
        <taxon>Dikarya</taxon>
        <taxon>Ascomycota</taxon>
        <taxon>Pezizomycotina</taxon>
        <taxon>Dothideomycetes</taxon>
        <taxon>Dothideomycetidae</taxon>
        <taxon>Cladosporiales</taxon>
        <taxon>Cladosporiaceae</taxon>
        <taxon>Cryoendolithus</taxon>
    </lineage>
</organism>
<evidence type="ECO:0000256" key="9">
    <source>
        <dbReference type="ARBA" id="ARBA00023128"/>
    </source>
</evidence>
<keyword evidence="8" id="KW-1133">Transmembrane helix</keyword>
<dbReference type="GO" id="GO:0004124">
    <property type="term" value="F:cysteine synthase activity"/>
    <property type="evidence" value="ECO:0007669"/>
    <property type="project" value="UniProtKB-EC"/>
</dbReference>
<dbReference type="InterPro" id="IPR001216">
    <property type="entry name" value="P-phosphate_BS"/>
</dbReference>
<evidence type="ECO:0000256" key="8">
    <source>
        <dbReference type="ARBA" id="ARBA00022989"/>
    </source>
</evidence>
<evidence type="ECO:0000256" key="4">
    <source>
        <dbReference type="ARBA" id="ARBA00012681"/>
    </source>
</evidence>
<keyword evidence="7" id="KW-1000">Mitochondrion outer membrane</keyword>
<evidence type="ECO:0000256" key="1">
    <source>
        <dbReference type="ARBA" id="ARBA00001933"/>
    </source>
</evidence>
<keyword evidence="18" id="KW-1185">Reference proteome</keyword>
<dbReference type="SUPFAM" id="SSF53686">
    <property type="entry name" value="Tryptophan synthase beta subunit-like PLP-dependent enzymes"/>
    <property type="match status" value="1"/>
</dbReference>
<keyword evidence="9" id="KW-0496">Mitochondrion</keyword>
<comment type="cofactor">
    <cofactor evidence="1">
        <name>pyridoxal 5'-phosphate</name>
        <dbReference type="ChEBI" id="CHEBI:597326"/>
    </cofactor>
</comment>
<evidence type="ECO:0000256" key="15">
    <source>
        <dbReference type="ARBA" id="ARBA00079149"/>
    </source>
</evidence>
<proteinExistence type="inferred from homology"/>
<reference evidence="18" key="1">
    <citation type="submission" date="2017-03" db="EMBL/GenBank/DDBJ databases">
        <title>Genomes of endolithic fungi from Antarctica.</title>
        <authorList>
            <person name="Coleine C."/>
            <person name="Masonjones S."/>
            <person name="Stajich J.E."/>
        </authorList>
    </citation>
    <scope>NUCLEOTIDE SEQUENCE [LARGE SCALE GENOMIC DNA]</scope>
    <source>
        <strain evidence="18">CCFEE 5527</strain>
    </source>
</reference>
<dbReference type="FunCoup" id="A0A1V8SF40">
    <property type="interactions" value="403"/>
</dbReference>
<dbReference type="Proteomes" id="UP000192596">
    <property type="component" value="Unassembled WGS sequence"/>
</dbReference>
<comment type="similarity">
    <text evidence="3">Belongs to the cysteine synthase/cystathionine beta-synthase family.</text>
</comment>
<evidence type="ECO:0000256" key="2">
    <source>
        <dbReference type="ARBA" id="ARBA00004572"/>
    </source>
</evidence>
<evidence type="ECO:0000256" key="14">
    <source>
        <dbReference type="ARBA" id="ARBA00078545"/>
    </source>
</evidence>
<dbReference type="InterPro" id="IPR050214">
    <property type="entry name" value="Cys_Synth/Cystath_Beta-Synth"/>
</dbReference>
<dbReference type="FunFam" id="3.40.50.1100:FF:000096">
    <property type="entry name" value="Related to cysteine synthase"/>
    <property type="match status" value="1"/>
</dbReference>
<gene>
    <name evidence="17" type="ORF">B0A48_16076</name>
</gene>
<evidence type="ECO:0000256" key="7">
    <source>
        <dbReference type="ARBA" id="ARBA00022787"/>
    </source>
</evidence>
<dbReference type="PANTHER" id="PTHR10314">
    <property type="entry name" value="CYSTATHIONINE BETA-SYNTHASE"/>
    <property type="match status" value="1"/>
</dbReference>
<evidence type="ECO:0000256" key="13">
    <source>
        <dbReference type="ARBA" id="ARBA00078263"/>
    </source>
</evidence>
<dbReference type="STRING" id="1507870.A0A1V8SF40"/>
<evidence type="ECO:0000256" key="6">
    <source>
        <dbReference type="ARBA" id="ARBA00022692"/>
    </source>
</evidence>
<evidence type="ECO:0000313" key="17">
    <source>
        <dbReference type="EMBL" id="OQN97755.1"/>
    </source>
</evidence>
<sequence length="463" mass="49996">MGAISDVFSNLWTRTWERILDNKGKLTATGGLLVGIILTLTFKDLYPDLEASFRRRLGRTRTNGGYHALPGRADYVRLEDHTRTTSKAAVHEDDLRRTVITDDQEIPIGIEGLIGNTPLIKLRSLSEATGCEILAKAEFLNGAGNSPKDRVALSIITHAEEEGLLVPNRGDTIYEGTVGSTGISLAAVCRARGYKAHICMPSDAAIEKSDLLLKLGAIVERVKPASIVDSNQFVNLARRRAEQHTANPDLPGRGFFADQFENTANYLAHQNTTGPEIYAQTSGSLNVFVGGAGTGGTISGVALALKPLLPDLRIVLADPQGSGLYNKIKNGVLFSSTETEGTRRRHQVDSIVEGIGINRLTANFSAGMHLIDDAVKVTDEQAMMMARWLVEKEGLFVGASSCVNLVSAAVVAKKMRAEGKKDTRIVTILCDSGNRHLSKFWKEAGEVGGKDVEFTLDEILAKG</sequence>
<dbReference type="InterPro" id="IPR036052">
    <property type="entry name" value="TrpB-like_PALP_sf"/>
</dbReference>
<dbReference type="AlphaFoldDB" id="A0A1V8SF40"/>
<keyword evidence="10" id="KW-0472">Membrane</keyword>
<keyword evidence="6" id="KW-0812">Transmembrane</keyword>
<evidence type="ECO:0000256" key="12">
    <source>
        <dbReference type="ARBA" id="ARBA00072090"/>
    </source>
</evidence>
<dbReference type="InParanoid" id="A0A1V8SF40"/>
<dbReference type="PROSITE" id="PS00901">
    <property type="entry name" value="CYS_SYNTHASE"/>
    <property type="match status" value="1"/>
</dbReference>
<dbReference type="GO" id="GO:0006535">
    <property type="term" value="P:cysteine biosynthetic process from serine"/>
    <property type="evidence" value="ECO:0007669"/>
    <property type="project" value="InterPro"/>
</dbReference>
<comment type="subcellular location">
    <subcellularLocation>
        <location evidence="2">Mitochondrion outer membrane</location>
        <topology evidence="2">Single-pass membrane protein</topology>
    </subcellularLocation>
</comment>
<dbReference type="Pfam" id="PF00291">
    <property type="entry name" value="PALP"/>
    <property type="match status" value="1"/>
</dbReference>
<comment type="catalytic activity">
    <reaction evidence="11">
        <text>O-acetyl-L-serine + hydrogen sulfide = L-cysteine + acetate</text>
        <dbReference type="Rhea" id="RHEA:14829"/>
        <dbReference type="ChEBI" id="CHEBI:29919"/>
        <dbReference type="ChEBI" id="CHEBI:30089"/>
        <dbReference type="ChEBI" id="CHEBI:35235"/>
        <dbReference type="ChEBI" id="CHEBI:58340"/>
        <dbReference type="EC" id="2.5.1.47"/>
    </reaction>
</comment>
<dbReference type="CDD" id="cd01561">
    <property type="entry name" value="CBS_like"/>
    <property type="match status" value="1"/>
</dbReference>
<evidence type="ECO:0000256" key="10">
    <source>
        <dbReference type="ARBA" id="ARBA00023136"/>
    </source>
</evidence>
<dbReference type="InterPro" id="IPR001926">
    <property type="entry name" value="TrpB-like_PALP"/>
</dbReference>
<dbReference type="EMBL" id="NAJO01000051">
    <property type="protein sequence ID" value="OQN97755.1"/>
    <property type="molecule type" value="Genomic_DNA"/>
</dbReference>
<accession>A0A1V8SF40</accession>
<dbReference type="EC" id="2.5.1.47" evidence="4"/>
<comment type="caution">
    <text evidence="17">The sequence shown here is derived from an EMBL/GenBank/DDBJ whole genome shotgun (WGS) entry which is preliminary data.</text>
</comment>
<feature type="domain" description="Tryptophan synthase beta chain-like PALP" evidence="16">
    <location>
        <begin position="111"/>
        <end position="431"/>
    </location>
</feature>
<dbReference type="Gene3D" id="3.40.50.1100">
    <property type="match status" value="2"/>
</dbReference>